<evidence type="ECO:0000256" key="1">
    <source>
        <dbReference type="SAM" id="SignalP"/>
    </source>
</evidence>
<evidence type="ECO:0008006" key="4">
    <source>
        <dbReference type="Google" id="ProtNLM"/>
    </source>
</evidence>
<reference evidence="2 3" key="1">
    <citation type="submission" date="2023-06" db="EMBL/GenBank/DDBJ databases">
        <title>Parasedimentitalea psychrophila sp. nov., a psychrophilic bacterium isolated from deep-sea sediment.</title>
        <authorList>
            <person name="Li A."/>
        </authorList>
    </citation>
    <scope>NUCLEOTIDE SEQUENCE [LARGE SCALE GENOMIC DNA]</scope>
    <source>
        <strain evidence="2 3">QS115</strain>
    </source>
</reference>
<evidence type="ECO:0000313" key="3">
    <source>
        <dbReference type="Proteomes" id="UP001238334"/>
    </source>
</evidence>
<accession>A0A9Y2KYS0</accession>
<organism evidence="2 3">
    <name type="scientific">Parasedimentitalea psychrophila</name>
    <dbReference type="NCBI Taxonomy" id="2997337"/>
    <lineage>
        <taxon>Bacteria</taxon>
        <taxon>Pseudomonadati</taxon>
        <taxon>Pseudomonadota</taxon>
        <taxon>Alphaproteobacteria</taxon>
        <taxon>Rhodobacterales</taxon>
        <taxon>Paracoccaceae</taxon>
        <taxon>Parasedimentitalea</taxon>
    </lineage>
</organism>
<sequence length="134" mass="14826">MKMLVYTAAFAAFCATLLSGAAWADSGNSKGKHKFKVTRQAPAHLPETRYGSPVRNCPPGLAKKSPRCIPPGQVRKRYNTGDRILNEYILVDTPGRWGLRSDGYYLRAGNYIYEVSRDTHKVLNLIGAVADILN</sequence>
<dbReference type="Proteomes" id="UP001238334">
    <property type="component" value="Chromosome"/>
</dbReference>
<gene>
    <name evidence="2" type="ORF">QPJ95_13400</name>
</gene>
<dbReference type="AlphaFoldDB" id="A0A9Y2KYS0"/>
<keyword evidence="3" id="KW-1185">Reference proteome</keyword>
<protein>
    <recommendedName>
        <fullName evidence="4">Excinuclease ABC subunit A</fullName>
    </recommendedName>
</protein>
<proteinExistence type="predicted"/>
<name>A0A9Y2KYS0_9RHOB</name>
<feature type="chain" id="PRO_5041000142" description="Excinuclease ABC subunit A" evidence="1">
    <location>
        <begin position="25"/>
        <end position="134"/>
    </location>
</feature>
<feature type="signal peptide" evidence="1">
    <location>
        <begin position="1"/>
        <end position="24"/>
    </location>
</feature>
<dbReference type="EMBL" id="CP127247">
    <property type="protein sequence ID" value="WIY23644.1"/>
    <property type="molecule type" value="Genomic_DNA"/>
</dbReference>
<dbReference type="RefSeq" id="WP_270920550.1">
    <property type="nucleotide sequence ID" value="NZ_CP127247.1"/>
</dbReference>
<evidence type="ECO:0000313" key="2">
    <source>
        <dbReference type="EMBL" id="WIY23644.1"/>
    </source>
</evidence>
<dbReference type="KEGG" id="ppso:QPJ95_13400"/>
<keyword evidence="1" id="KW-0732">Signal</keyword>